<dbReference type="Proteomes" id="UP001154015">
    <property type="component" value="Unassembled WGS sequence"/>
</dbReference>
<gene>
    <name evidence="2" type="ORF">SGL43_07434</name>
</gene>
<feature type="non-terminal residue" evidence="2">
    <location>
        <position position="1"/>
    </location>
</feature>
<proteinExistence type="predicted"/>
<feature type="compositionally biased region" description="Polar residues" evidence="1">
    <location>
        <begin position="122"/>
        <end position="134"/>
    </location>
</feature>
<accession>A0ABM9H9L1</accession>
<dbReference type="EMBL" id="CAKXYP010000046">
    <property type="protein sequence ID" value="CAH9420376.1"/>
    <property type="molecule type" value="Genomic_DNA"/>
</dbReference>
<protein>
    <submittedName>
        <fullName evidence="2">Uncharacterized protein</fullName>
    </submittedName>
</protein>
<comment type="caution">
    <text evidence="2">The sequence shown here is derived from an EMBL/GenBank/DDBJ whole genome shotgun (WGS) entry which is preliminary data.</text>
</comment>
<evidence type="ECO:0000313" key="2">
    <source>
        <dbReference type="EMBL" id="CAH9420376.1"/>
    </source>
</evidence>
<feature type="region of interest" description="Disordered" evidence="1">
    <location>
        <begin position="1"/>
        <end position="134"/>
    </location>
</feature>
<feature type="compositionally biased region" description="Basic residues" evidence="1">
    <location>
        <begin position="42"/>
        <end position="62"/>
    </location>
</feature>
<feature type="compositionally biased region" description="Basic residues" evidence="1">
    <location>
        <begin position="69"/>
        <end position="83"/>
    </location>
</feature>
<organism evidence="2 3">
    <name type="scientific">Streptomyces globisporus</name>
    <dbReference type="NCBI Taxonomy" id="1908"/>
    <lineage>
        <taxon>Bacteria</taxon>
        <taxon>Bacillati</taxon>
        <taxon>Actinomycetota</taxon>
        <taxon>Actinomycetes</taxon>
        <taxon>Kitasatosporales</taxon>
        <taxon>Streptomycetaceae</taxon>
        <taxon>Streptomyces</taxon>
    </lineage>
</organism>
<evidence type="ECO:0000313" key="3">
    <source>
        <dbReference type="Proteomes" id="UP001154015"/>
    </source>
</evidence>
<keyword evidence="3" id="KW-1185">Reference proteome</keyword>
<name>A0ABM9H9L1_STRGL</name>
<sequence>DPGPRGLTTDRQRRGRNTGAPLSSPPPCTSSALSEPAPPPSRYRRRRHRLRPGRSRLRRRLRPPSDRPRLHRPHPHPHRHRDHPHAPTKSAPATPQDLENSDRDRVASPHLGVGVTGGVQRNEPNTACTTTTSPCPWAQSTGDRYRRPLPQLLVLSYVGGSRPVRLLGSAGQGDDYLLLRGRASERVNRPPIPACPAAGSRTLRRGTAGAAATVGVLGGGRGEWWWDQPTASHRYRCGTGRAIGSTARWLVRRAR</sequence>
<reference evidence="2" key="1">
    <citation type="submission" date="2022-03" db="EMBL/GenBank/DDBJ databases">
        <authorList>
            <person name="Leyn A S."/>
        </authorList>
    </citation>
    <scope>NUCLEOTIDE SEQUENCE</scope>
    <source>
        <strain evidence="2">Streptomyces globisporus 4-3</strain>
    </source>
</reference>
<evidence type="ECO:0000256" key="1">
    <source>
        <dbReference type="SAM" id="MobiDB-lite"/>
    </source>
</evidence>